<evidence type="ECO:0000256" key="1">
    <source>
        <dbReference type="ARBA" id="ARBA00004141"/>
    </source>
</evidence>
<evidence type="ECO:0000256" key="3">
    <source>
        <dbReference type="ARBA" id="ARBA00022989"/>
    </source>
</evidence>
<evidence type="ECO:0000259" key="7">
    <source>
        <dbReference type="Pfam" id="PF20684"/>
    </source>
</evidence>
<dbReference type="PANTHER" id="PTHR33048:SF47">
    <property type="entry name" value="INTEGRAL MEMBRANE PROTEIN-RELATED"/>
    <property type="match status" value="1"/>
</dbReference>
<dbReference type="PANTHER" id="PTHR33048">
    <property type="entry name" value="PTH11-LIKE INTEGRAL MEMBRANE PROTEIN (AFU_ORTHOLOGUE AFUA_5G11245)"/>
    <property type="match status" value="1"/>
</dbReference>
<feature type="domain" description="Rhodopsin" evidence="7">
    <location>
        <begin position="52"/>
        <end position="293"/>
    </location>
</feature>
<comment type="subcellular location">
    <subcellularLocation>
        <location evidence="1">Membrane</location>
        <topology evidence="1">Multi-pass membrane protein</topology>
    </subcellularLocation>
</comment>
<evidence type="ECO:0000256" key="6">
    <source>
        <dbReference type="SAM" id="Phobius"/>
    </source>
</evidence>
<evidence type="ECO:0000313" key="9">
    <source>
        <dbReference type="Proteomes" id="UP000799428"/>
    </source>
</evidence>
<feature type="transmembrane region" description="Helical" evidence="6">
    <location>
        <begin position="146"/>
        <end position="172"/>
    </location>
</feature>
<organism evidence="8 9">
    <name type="scientific">Pleomassaria siparia CBS 279.74</name>
    <dbReference type="NCBI Taxonomy" id="1314801"/>
    <lineage>
        <taxon>Eukaryota</taxon>
        <taxon>Fungi</taxon>
        <taxon>Dikarya</taxon>
        <taxon>Ascomycota</taxon>
        <taxon>Pezizomycotina</taxon>
        <taxon>Dothideomycetes</taxon>
        <taxon>Pleosporomycetidae</taxon>
        <taxon>Pleosporales</taxon>
        <taxon>Pleomassariaceae</taxon>
        <taxon>Pleomassaria</taxon>
    </lineage>
</organism>
<keyword evidence="3 6" id="KW-1133">Transmembrane helix</keyword>
<evidence type="ECO:0000256" key="2">
    <source>
        <dbReference type="ARBA" id="ARBA00022692"/>
    </source>
</evidence>
<name>A0A6G1KP38_9PLEO</name>
<proteinExistence type="inferred from homology"/>
<gene>
    <name evidence="8" type="ORF">K504DRAFT_420031</name>
</gene>
<evidence type="ECO:0000313" key="8">
    <source>
        <dbReference type="EMBL" id="KAF2714305.1"/>
    </source>
</evidence>
<accession>A0A6G1KP38</accession>
<keyword evidence="2 6" id="KW-0812">Transmembrane</keyword>
<dbReference type="Pfam" id="PF20684">
    <property type="entry name" value="Fung_rhodopsin"/>
    <property type="match status" value="1"/>
</dbReference>
<dbReference type="InterPro" id="IPR049326">
    <property type="entry name" value="Rhodopsin_dom_fungi"/>
</dbReference>
<keyword evidence="9" id="KW-1185">Reference proteome</keyword>
<feature type="transmembrane region" description="Helical" evidence="6">
    <location>
        <begin position="233"/>
        <end position="251"/>
    </location>
</feature>
<dbReference type="Proteomes" id="UP000799428">
    <property type="component" value="Unassembled WGS sequence"/>
</dbReference>
<comment type="similarity">
    <text evidence="5">Belongs to the SAT4 family.</text>
</comment>
<evidence type="ECO:0000256" key="5">
    <source>
        <dbReference type="ARBA" id="ARBA00038359"/>
    </source>
</evidence>
<dbReference type="GO" id="GO:0016020">
    <property type="term" value="C:membrane"/>
    <property type="evidence" value="ECO:0007669"/>
    <property type="project" value="UniProtKB-SubCell"/>
</dbReference>
<feature type="transmembrane region" description="Helical" evidence="6">
    <location>
        <begin position="37"/>
        <end position="55"/>
    </location>
</feature>
<dbReference type="InterPro" id="IPR052337">
    <property type="entry name" value="SAT4-like"/>
</dbReference>
<feature type="transmembrane region" description="Helical" evidence="6">
    <location>
        <begin position="117"/>
        <end position="139"/>
    </location>
</feature>
<protein>
    <recommendedName>
        <fullName evidence="7">Rhodopsin domain-containing protein</fullName>
    </recommendedName>
</protein>
<keyword evidence="4 6" id="KW-0472">Membrane</keyword>
<dbReference type="AlphaFoldDB" id="A0A6G1KP38"/>
<evidence type="ECO:0000256" key="4">
    <source>
        <dbReference type="ARBA" id="ARBA00023136"/>
    </source>
</evidence>
<sequence>MSPDQIHALILESPALMPPPGVTPDFVNPPNLRNDPLTISLLVISTIVVWSRLYTKARIVKKLVLEDYALLLAWVVYLGAFHTYVYKIHMLPTGVHQWNLEIKDLIRSLKLFHYAEIMYALSIVPLKAAIILQCLRVFVPPGVRDLTFWACCLLLVANTVFYSAVIFIEAFSCVPMEAIWDITIEGKCINRLSLHYISAAFNSASDICVLILPQRAIWGLETMKTKRKWGLSALFFLGAFACVSSIVRLYYTVLLYRSHDVSYHTGQMGIWTEPELTCGFVAASVPVFPRLFQHSRNQTPFAQIGAAFRKLFGKDLDMSGKQLAHGGDLQAGAPPRKFVSDVDFHELVRETDGTEKTMGSGESDALQEDGVTVAVRRGV</sequence>
<dbReference type="OrthoDB" id="4682787at2759"/>
<reference evidence="8" key="1">
    <citation type="journal article" date="2020" name="Stud. Mycol.">
        <title>101 Dothideomycetes genomes: a test case for predicting lifestyles and emergence of pathogens.</title>
        <authorList>
            <person name="Haridas S."/>
            <person name="Albert R."/>
            <person name="Binder M."/>
            <person name="Bloem J."/>
            <person name="Labutti K."/>
            <person name="Salamov A."/>
            <person name="Andreopoulos B."/>
            <person name="Baker S."/>
            <person name="Barry K."/>
            <person name="Bills G."/>
            <person name="Bluhm B."/>
            <person name="Cannon C."/>
            <person name="Castanera R."/>
            <person name="Culley D."/>
            <person name="Daum C."/>
            <person name="Ezra D."/>
            <person name="Gonzalez J."/>
            <person name="Henrissat B."/>
            <person name="Kuo A."/>
            <person name="Liang C."/>
            <person name="Lipzen A."/>
            <person name="Lutzoni F."/>
            <person name="Magnuson J."/>
            <person name="Mondo S."/>
            <person name="Nolan M."/>
            <person name="Ohm R."/>
            <person name="Pangilinan J."/>
            <person name="Park H.-J."/>
            <person name="Ramirez L."/>
            <person name="Alfaro M."/>
            <person name="Sun H."/>
            <person name="Tritt A."/>
            <person name="Yoshinaga Y."/>
            <person name="Zwiers L.-H."/>
            <person name="Turgeon B."/>
            <person name="Goodwin S."/>
            <person name="Spatafora J."/>
            <person name="Crous P."/>
            <person name="Grigoriev I."/>
        </authorList>
    </citation>
    <scope>NUCLEOTIDE SEQUENCE</scope>
    <source>
        <strain evidence="8">CBS 279.74</strain>
    </source>
</reference>
<dbReference type="EMBL" id="MU005764">
    <property type="protein sequence ID" value="KAF2714305.1"/>
    <property type="molecule type" value="Genomic_DNA"/>
</dbReference>
<feature type="transmembrane region" description="Helical" evidence="6">
    <location>
        <begin position="67"/>
        <end position="86"/>
    </location>
</feature>